<evidence type="ECO:0000313" key="4">
    <source>
        <dbReference type="Proteomes" id="UP000800235"/>
    </source>
</evidence>
<feature type="transmembrane region" description="Helical" evidence="1">
    <location>
        <begin position="325"/>
        <end position="343"/>
    </location>
</feature>
<sequence>MNFYSFLFASLFGLINDAVNTNPVITPNVGFTTDFALPTAIPIVTTYFAPPTTAPIITAISTSTTIVAITSKAATVRVISQSTTILPAATTTTREPLPIVHGPNNENLIDIALYEDQEYRGQKQELLVPFDTCFANDFSFKSITIPPAVDCMLYEQVGCDLSGGGPLTMLHGSTPSLARYYYEYPTRSMKCTVQPLLLKVLVEAYTQEDWKGGEITITMLVGECWNFNLDGGDPYLQDIHLVNAWPKSFRLQTTGTCRVYDRGYCQGNHGGLYHNESDYRHLLKGNPPASIRCWLREECVKDPLACKGLSLKDKVNVGAKTVADGFLGFGLLVALGTALWLLVDCIL</sequence>
<reference evidence="3" key="1">
    <citation type="journal article" date="2020" name="Stud. Mycol.">
        <title>101 Dothideomycetes genomes: a test case for predicting lifestyles and emergence of pathogens.</title>
        <authorList>
            <person name="Haridas S."/>
            <person name="Albert R."/>
            <person name="Binder M."/>
            <person name="Bloem J."/>
            <person name="Labutti K."/>
            <person name="Salamov A."/>
            <person name="Andreopoulos B."/>
            <person name="Baker S."/>
            <person name="Barry K."/>
            <person name="Bills G."/>
            <person name="Bluhm B."/>
            <person name="Cannon C."/>
            <person name="Castanera R."/>
            <person name="Culley D."/>
            <person name="Daum C."/>
            <person name="Ezra D."/>
            <person name="Gonzalez J."/>
            <person name="Henrissat B."/>
            <person name="Kuo A."/>
            <person name="Liang C."/>
            <person name="Lipzen A."/>
            <person name="Lutzoni F."/>
            <person name="Magnuson J."/>
            <person name="Mondo S."/>
            <person name="Nolan M."/>
            <person name="Ohm R."/>
            <person name="Pangilinan J."/>
            <person name="Park H.-J."/>
            <person name="Ramirez L."/>
            <person name="Alfaro M."/>
            <person name="Sun H."/>
            <person name="Tritt A."/>
            <person name="Yoshinaga Y."/>
            <person name="Zwiers L.-H."/>
            <person name="Turgeon B."/>
            <person name="Goodwin S."/>
            <person name="Spatafora J."/>
            <person name="Crous P."/>
            <person name="Grigoriev I."/>
        </authorList>
    </citation>
    <scope>NUCLEOTIDE SEQUENCE</scope>
    <source>
        <strain evidence="3">CBS 130266</strain>
    </source>
</reference>
<keyword evidence="1" id="KW-0472">Membrane</keyword>
<keyword evidence="4" id="KW-1185">Reference proteome</keyword>
<keyword evidence="1" id="KW-1133">Transmembrane helix</keyword>
<evidence type="ECO:0000313" key="3">
    <source>
        <dbReference type="EMBL" id="KAF2436455.1"/>
    </source>
</evidence>
<dbReference type="AlphaFoldDB" id="A0A9P4P355"/>
<keyword evidence="1" id="KW-0812">Transmembrane</keyword>
<gene>
    <name evidence="3" type="ORF">EJ08DRAFT_655449</name>
</gene>
<feature type="signal peptide" evidence="2">
    <location>
        <begin position="1"/>
        <end position="21"/>
    </location>
</feature>
<protein>
    <submittedName>
        <fullName evidence="3">Uncharacterized protein</fullName>
    </submittedName>
</protein>
<feature type="chain" id="PRO_5040131133" evidence="2">
    <location>
        <begin position="22"/>
        <end position="347"/>
    </location>
</feature>
<accession>A0A9P4P355</accession>
<name>A0A9P4P355_9PEZI</name>
<evidence type="ECO:0000256" key="1">
    <source>
        <dbReference type="SAM" id="Phobius"/>
    </source>
</evidence>
<organism evidence="3 4">
    <name type="scientific">Tothia fuscella</name>
    <dbReference type="NCBI Taxonomy" id="1048955"/>
    <lineage>
        <taxon>Eukaryota</taxon>
        <taxon>Fungi</taxon>
        <taxon>Dikarya</taxon>
        <taxon>Ascomycota</taxon>
        <taxon>Pezizomycotina</taxon>
        <taxon>Dothideomycetes</taxon>
        <taxon>Pleosporomycetidae</taxon>
        <taxon>Venturiales</taxon>
        <taxon>Cylindrosympodiaceae</taxon>
        <taxon>Tothia</taxon>
    </lineage>
</organism>
<dbReference type="EMBL" id="MU007010">
    <property type="protein sequence ID" value="KAF2436455.1"/>
    <property type="molecule type" value="Genomic_DNA"/>
</dbReference>
<evidence type="ECO:0000256" key="2">
    <source>
        <dbReference type="SAM" id="SignalP"/>
    </source>
</evidence>
<proteinExistence type="predicted"/>
<comment type="caution">
    <text evidence="3">The sequence shown here is derived from an EMBL/GenBank/DDBJ whole genome shotgun (WGS) entry which is preliminary data.</text>
</comment>
<keyword evidence="2" id="KW-0732">Signal</keyword>
<dbReference type="Proteomes" id="UP000800235">
    <property type="component" value="Unassembled WGS sequence"/>
</dbReference>